<dbReference type="Proteomes" id="UP000182321">
    <property type="component" value="Unassembled WGS sequence"/>
</dbReference>
<organism evidence="4 5">
    <name type="scientific">Pseudobutyrivibrio ruminis</name>
    <dbReference type="NCBI Taxonomy" id="46206"/>
    <lineage>
        <taxon>Bacteria</taxon>
        <taxon>Bacillati</taxon>
        <taxon>Bacillota</taxon>
        <taxon>Clostridia</taxon>
        <taxon>Lachnospirales</taxon>
        <taxon>Lachnospiraceae</taxon>
        <taxon>Pseudobutyrivibrio</taxon>
    </lineage>
</organism>
<accession>A0A1H7G2F0</accession>
<keyword evidence="1 4" id="KW-0808">Transferase</keyword>
<dbReference type="Gene3D" id="3.40.630.30">
    <property type="match status" value="1"/>
</dbReference>
<dbReference type="EMBL" id="FNZX01000004">
    <property type="protein sequence ID" value="SEK30962.1"/>
    <property type="molecule type" value="Genomic_DNA"/>
</dbReference>
<dbReference type="GO" id="GO:0016747">
    <property type="term" value="F:acyltransferase activity, transferring groups other than amino-acyl groups"/>
    <property type="evidence" value="ECO:0007669"/>
    <property type="project" value="InterPro"/>
</dbReference>
<dbReference type="AlphaFoldDB" id="A0A1H7G2F0"/>
<keyword evidence="5" id="KW-1185">Reference proteome</keyword>
<protein>
    <submittedName>
        <fullName evidence="4">Phosphinothricin acetyltransferase</fullName>
    </submittedName>
</protein>
<dbReference type="InterPro" id="IPR000182">
    <property type="entry name" value="GNAT_dom"/>
</dbReference>
<dbReference type="Pfam" id="PF13420">
    <property type="entry name" value="Acetyltransf_4"/>
    <property type="match status" value="1"/>
</dbReference>
<dbReference type="PANTHER" id="PTHR43072">
    <property type="entry name" value="N-ACETYLTRANSFERASE"/>
    <property type="match status" value="1"/>
</dbReference>
<dbReference type="PROSITE" id="PS51186">
    <property type="entry name" value="GNAT"/>
    <property type="match status" value="1"/>
</dbReference>
<name>A0A1H7G2F0_9FIRM</name>
<feature type="domain" description="N-acetyltransferase" evidence="3">
    <location>
        <begin position="3"/>
        <end position="166"/>
    </location>
</feature>
<evidence type="ECO:0000313" key="4">
    <source>
        <dbReference type="EMBL" id="SEK30962.1"/>
    </source>
</evidence>
<reference evidence="5" key="1">
    <citation type="submission" date="2016-10" db="EMBL/GenBank/DDBJ databases">
        <authorList>
            <person name="Varghese N."/>
        </authorList>
    </citation>
    <scope>NUCLEOTIDE SEQUENCE [LARGE SCALE GENOMIC DNA]</scope>
    <source>
        <strain evidence="5">ACV-9</strain>
    </source>
</reference>
<dbReference type="PANTHER" id="PTHR43072:SF23">
    <property type="entry name" value="UPF0039 PROTEIN C11D3.02C"/>
    <property type="match status" value="1"/>
</dbReference>
<proteinExistence type="predicted"/>
<dbReference type="CDD" id="cd04301">
    <property type="entry name" value="NAT_SF"/>
    <property type="match status" value="1"/>
</dbReference>
<evidence type="ECO:0000259" key="3">
    <source>
        <dbReference type="PROSITE" id="PS51186"/>
    </source>
</evidence>
<evidence type="ECO:0000313" key="5">
    <source>
        <dbReference type="Proteomes" id="UP000182321"/>
    </source>
</evidence>
<dbReference type="SUPFAM" id="SSF55729">
    <property type="entry name" value="Acyl-CoA N-acyltransferases (Nat)"/>
    <property type="match status" value="1"/>
</dbReference>
<sequence length="173" mass="19785">MEFYIREAEIADAAAICDIYGYYVENTFVTFTEVNGSVEDYEQSIIETKKDYPYIVACDSEGKVIGMAYGGRVRHHDAYKYSVETTIYTAPDVPKQSGIGKALYGELQKRLSDMGYKFMYGVITDDNEPSIKFHQALGFEEVGHFTDIGYKFGEWKGIVWYRKQIGDLNDMPH</sequence>
<dbReference type="InterPro" id="IPR016181">
    <property type="entry name" value="Acyl_CoA_acyltransferase"/>
</dbReference>
<evidence type="ECO:0000256" key="1">
    <source>
        <dbReference type="ARBA" id="ARBA00022679"/>
    </source>
</evidence>
<keyword evidence="2" id="KW-0012">Acyltransferase</keyword>
<evidence type="ECO:0000256" key="2">
    <source>
        <dbReference type="ARBA" id="ARBA00023315"/>
    </source>
</evidence>
<gene>
    <name evidence="4" type="ORF">SAMN02910377_00539</name>
</gene>